<keyword evidence="6" id="KW-1185">Reference proteome</keyword>
<keyword evidence="3" id="KW-0804">Transcription</keyword>
<dbReference type="InterPro" id="IPR036390">
    <property type="entry name" value="WH_DNA-bd_sf"/>
</dbReference>
<dbReference type="Gene3D" id="1.10.10.10">
    <property type="entry name" value="Winged helix-like DNA-binding domain superfamily/Winged helix DNA-binding domain"/>
    <property type="match status" value="1"/>
</dbReference>
<gene>
    <name evidence="5" type="ORF">NRE15_11600</name>
</gene>
<dbReference type="Pfam" id="PF07729">
    <property type="entry name" value="FCD"/>
    <property type="match status" value="1"/>
</dbReference>
<accession>A0ABY5P4K1</accession>
<dbReference type="Pfam" id="PF00392">
    <property type="entry name" value="GntR"/>
    <property type="match status" value="1"/>
</dbReference>
<dbReference type="SUPFAM" id="SSF46785">
    <property type="entry name" value="Winged helix' DNA-binding domain"/>
    <property type="match status" value="1"/>
</dbReference>
<evidence type="ECO:0000256" key="1">
    <source>
        <dbReference type="ARBA" id="ARBA00023015"/>
    </source>
</evidence>
<dbReference type="Gene3D" id="1.20.120.530">
    <property type="entry name" value="GntR ligand-binding domain-like"/>
    <property type="match status" value="1"/>
</dbReference>
<sequence>MTENFKDKAISLLLEKINNQELDYNTIYSATELSKEFGISRTPMRDAINLLSEQSVVDIVPNKGFRLHKFTESDVLDTYHVRVAVECYQSQILAKNISPILIKKIQESLNKQDIILNTGKNINDFVKEDLNFHFLIVSSNQNKMMISIFEKYSYIVRFLASHAYYYDDRMDSALSEHKKIYEAIKNKDPNKAYLSMLSHLDIPYNLNMSTIKKLFNT</sequence>
<dbReference type="SUPFAM" id="SSF48008">
    <property type="entry name" value="GntR ligand-binding domain-like"/>
    <property type="match status" value="1"/>
</dbReference>
<evidence type="ECO:0000313" key="6">
    <source>
        <dbReference type="Proteomes" id="UP001315967"/>
    </source>
</evidence>
<keyword evidence="2" id="KW-0238">DNA-binding</keyword>
<protein>
    <submittedName>
        <fullName evidence="5">GntR family transcriptional regulator</fullName>
    </submittedName>
</protein>
<keyword evidence="1" id="KW-0805">Transcription regulation</keyword>
<dbReference type="RefSeq" id="WP_313793037.1">
    <property type="nucleotide sequence ID" value="NZ_CP102453.1"/>
</dbReference>
<organism evidence="5 6">
    <name type="scientific">Fundicoccus culcitae</name>
    <dbReference type="NCBI Taxonomy" id="2969821"/>
    <lineage>
        <taxon>Bacteria</taxon>
        <taxon>Bacillati</taxon>
        <taxon>Bacillota</taxon>
        <taxon>Bacilli</taxon>
        <taxon>Lactobacillales</taxon>
        <taxon>Aerococcaceae</taxon>
        <taxon>Fundicoccus</taxon>
    </lineage>
</organism>
<dbReference type="Proteomes" id="UP001315967">
    <property type="component" value="Chromosome"/>
</dbReference>
<evidence type="ECO:0000313" key="5">
    <source>
        <dbReference type="EMBL" id="UUX33535.1"/>
    </source>
</evidence>
<feature type="domain" description="GntR C-terminal" evidence="4">
    <location>
        <begin position="77"/>
        <end position="202"/>
    </location>
</feature>
<dbReference type="InterPro" id="IPR000524">
    <property type="entry name" value="Tscrpt_reg_HTH_GntR"/>
</dbReference>
<dbReference type="InterPro" id="IPR011711">
    <property type="entry name" value="GntR_C"/>
</dbReference>
<reference evidence="5 6" key="1">
    <citation type="submission" date="2022-08" db="EMBL/GenBank/DDBJ databases">
        <title>Aerococcaceae sp. nov isolated from spoiled eye mask.</title>
        <authorList>
            <person name="Zhou G."/>
            <person name="Xie X.-B."/>
            <person name="Shi Q.-S."/>
            <person name="Wang Y.-S."/>
            <person name="Wen X."/>
            <person name="Peng H."/>
            <person name="Yang X.-J."/>
            <person name="Tao H.-B."/>
            <person name="Huang X.-M."/>
        </authorList>
    </citation>
    <scope>NUCLEOTIDE SEQUENCE [LARGE SCALE GENOMIC DNA]</scope>
    <source>
        <strain evidence="6">DM20194951</strain>
    </source>
</reference>
<name>A0ABY5P4K1_9LACT</name>
<dbReference type="PANTHER" id="PTHR43537:SF24">
    <property type="entry name" value="GLUCONATE OPERON TRANSCRIPTIONAL REPRESSOR"/>
    <property type="match status" value="1"/>
</dbReference>
<dbReference type="InterPro" id="IPR008920">
    <property type="entry name" value="TF_FadR/GntR_C"/>
</dbReference>
<proteinExistence type="predicted"/>
<dbReference type="SMART" id="SM00895">
    <property type="entry name" value="FCD"/>
    <property type="match status" value="1"/>
</dbReference>
<evidence type="ECO:0000256" key="2">
    <source>
        <dbReference type="ARBA" id="ARBA00023125"/>
    </source>
</evidence>
<dbReference type="EMBL" id="CP102453">
    <property type="protein sequence ID" value="UUX33535.1"/>
    <property type="molecule type" value="Genomic_DNA"/>
</dbReference>
<dbReference type="PANTHER" id="PTHR43537">
    <property type="entry name" value="TRANSCRIPTIONAL REGULATOR, GNTR FAMILY"/>
    <property type="match status" value="1"/>
</dbReference>
<evidence type="ECO:0000256" key="3">
    <source>
        <dbReference type="ARBA" id="ARBA00023163"/>
    </source>
</evidence>
<evidence type="ECO:0000259" key="4">
    <source>
        <dbReference type="SMART" id="SM00895"/>
    </source>
</evidence>
<dbReference type="InterPro" id="IPR036388">
    <property type="entry name" value="WH-like_DNA-bd_sf"/>
</dbReference>